<evidence type="ECO:0000313" key="1">
    <source>
        <dbReference type="EMBL" id="PVE57157.1"/>
    </source>
</evidence>
<reference evidence="1 2" key="1">
    <citation type="submission" date="2018-04" db="EMBL/GenBank/DDBJ databases">
        <authorList>
            <person name="Hagen T."/>
        </authorList>
    </citation>
    <scope>NUCLEOTIDE SEQUENCE [LARGE SCALE GENOMIC DNA]</scope>
    <source>
        <strain evidence="1 2">TPD7009</strain>
    </source>
</reference>
<accession>A0AA92HB44</accession>
<protein>
    <submittedName>
        <fullName evidence="1">Uncharacterized protein</fullName>
    </submittedName>
</protein>
<dbReference type="Proteomes" id="UP000244335">
    <property type="component" value="Unassembled WGS sequence"/>
</dbReference>
<evidence type="ECO:0000313" key="2">
    <source>
        <dbReference type="Proteomes" id="UP000244335"/>
    </source>
</evidence>
<dbReference type="EMBL" id="QDFR01000001">
    <property type="protein sequence ID" value="PVE57157.1"/>
    <property type="molecule type" value="Genomic_DNA"/>
</dbReference>
<name>A0AA92HB44_RHIRH</name>
<sequence>MSLNKKFDTVVYQGAGGEEAGAPVVVSVTLDSSGNPATPLPSGRAPASNGVPVTLSVEDKDALDKASTGYTAAGAYVDNTARAAGRAFLANITTSGTATLTVGGTNMQLNFIAGPPIILPLAVTKTVLGTAAGTFFALS</sequence>
<proteinExistence type="predicted"/>
<comment type="caution">
    <text evidence="1">The sequence shown here is derived from an EMBL/GenBank/DDBJ whole genome shotgun (WGS) entry which is preliminary data.</text>
</comment>
<organism evidence="1 2">
    <name type="scientific">Rhizobium rhizogenes</name>
    <name type="common">Agrobacterium rhizogenes</name>
    <dbReference type="NCBI Taxonomy" id="359"/>
    <lineage>
        <taxon>Bacteria</taxon>
        <taxon>Pseudomonadati</taxon>
        <taxon>Pseudomonadota</taxon>
        <taxon>Alphaproteobacteria</taxon>
        <taxon>Hyphomicrobiales</taxon>
        <taxon>Rhizobiaceae</taxon>
        <taxon>Rhizobium/Agrobacterium group</taxon>
        <taxon>Rhizobium</taxon>
    </lineage>
</organism>
<dbReference type="RefSeq" id="WP_116491947.1">
    <property type="nucleotide sequence ID" value="NZ_QDFR01000001.1"/>
</dbReference>
<dbReference type="AlphaFoldDB" id="A0AA92HB44"/>
<gene>
    <name evidence="1" type="ORF">DC430_05380</name>
</gene>